<comment type="catalytic activity">
    <reaction evidence="1 6 7">
        <text>[protein]-peptidylproline (omega=180) = [protein]-peptidylproline (omega=0)</text>
        <dbReference type="Rhea" id="RHEA:16237"/>
        <dbReference type="Rhea" id="RHEA-COMP:10747"/>
        <dbReference type="Rhea" id="RHEA-COMP:10748"/>
        <dbReference type="ChEBI" id="CHEBI:83833"/>
        <dbReference type="ChEBI" id="CHEBI:83834"/>
        <dbReference type="EC" id="5.2.1.8"/>
    </reaction>
</comment>
<dbReference type="InterPro" id="IPR001179">
    <property type="entry name" value="PPIase_FKBP_dom"/>
</dbReference>
<dbReference type="Gene3D" id="3.10.50.40">
    <property type="match status" value="1"/>
</dbReference>
<keyword evidence="5 6" id="KW-0413">Isomerase</keyword>
<dbReference type="STRING" id="1515746.HR45_13260"/>
<dbReference type="Proteomes" id="UP000029264">
    <property type="component" value="Unassembled WGS sequence"/>
</dbReference>
<dbReference type="InterPro" id="IPR000774">
    <property type="entry name" value="PPIase_FKBP_N"/>
</dbReference>
<dbReference type="PROSITE" id="PS50059">
    <property type="entry name" value="FKBP_PPIASE"/>
    <property type="match status" value="1"/>
</dbReference>
<dbReference type="Pfam" id="PF01346">
    <property type="entry name" value="FKBP_N"/>
    <property type="match status" value="1"/>
</dbReference>
<evidence type="ECO:0000256" key="2">
    <source>
        <dbReference type="ARBA" id="ARBA00006577"/>
    </source>
</evidence>
<dbReference type="PANTHER" id="PTHR43811">
    <property type="entry name" value="FKBP-TYPE PEPTIDYL-PROLYL CIS-TRANS ISOMERASE FKPA"/>
    <property type="match status" value="1"/>
</dbReference>
<evidence type="ECO:0000313" key="10">
    <source>
        <dbReference type="Proteomes" id="UP000029264"/>
    </source>
</evidence>
<evidence type="ECO:0000256" key="7">
    <source>
        <dbReference type="RuleBase" id="RU003915"/>
    </source>
</evidence>
<dbReference type="eggNOG" id="COG0545">
    <property type="taxonomic scope" value="Bacteria"/>
</dbReference>
<accession>A0A094LPD2</accession>
<dbReference type="EC" id="5.2.1.8" evidence="7"/>
<comment type="caution">
    <text evidence="9">The sequence shown here is derived from an EMBL/GenBank/DDBJ whole genome shotgun (WGS) entry which is preliminary data.</text>
</comment>
<feature type="domain" description="PPIase FKBP-type" evidence="8">
    <location>
        <begin position="71"/>
        <end position="156"/>
    </location>
</feature>
<evidence type="ECO:0000256" key="3">
    <source>
        <dbReference type="ARBA" id="ARBA00022729"/>
    </source>
</evidence>
<keyword evidence="3" id="KW-0732">Signal</keyword>
<dbReference type="InterPro" id="IPR046357">
    <property type="entry name" value="PPIase_dom_sf"/>
</dbReference>
<evidence type="ECO:0000256" key="4">
    <source>
        <dbReference type="ARBA" id="ARBA00023110"/>
    </source>
</evidence>
<dbReference type="OrthoDB" id="9814548at2"/>
<evidence type="ECO:0000259" key="8">
    <source>
        <dbReference type="PROSITE" id="PS50059"/>
    </source>
</evidence>
<reference evidence="9 10" key="1">
    <citation type="submission" date="2014-06" db="EMBL/GenBank/DDBJ databases">
        <title>Shewanella sp. YQH10.</title>
        <authorList>
            <person name="Liu Y."/>
            <person name="Zeng R."/>
        </authorList>
    </citation>
    <scope>NUCLEOTIDE SEQUENCE [LARGE SCALE GENOMIC DNA]</scope>
    <source>
        <strain evidence="9 10">YQH10</strain>
    </source>
</reference>
<evidence type="ECO:0000256" key="1">
    <source>
        <dbReference type="ARBA" id="ARBA00000971"/>
    </source>
</evidence>
<evidence type="ECO:0000256" key="5">
    <source>
        <dbReference type="ARBA" id="ARBA00023235"/>
    </source>
</evidence>
<dbReference type="Pfam" id="PF00254">
    <property type="entry name" value="FKBP_C"/>
    <property type="match status" value="1"/>
</dbReference>
<keyword evidence="4 6" id="KW-0697">Rotamase</keyword>
<dbReference type="FunFam" id="3.10.50.40:FF:000045">
    <property type="entry name" value="Peptidyl-prolyl cis-trans isomerase"/>
    <property type="match status" value="1"/>
</dbReference>
<dbReference type="GO" id="GO:0006457">
    <property type="term" value="P:protein folding"/>
    <property type="evidence" value="ECO:0007669"/>
    <property type="project" value="InterPro"/>
</dbReference>
<proteinExistence type="inferred from homology"/>
<organism evidence="9 10">
    <name type="scientific">Shewanella mangrovi</name>
    <dbReference type="NCBI Taxonomy" id="1515746"/>
    <lineage>
        <taxon>Bacteria</taxon>
        <taxon>Pseudomonadati</taxon>
        <taxon>Pseudomonadota</taxon>
        <taxon>Gammaproteobacteria</taxon>
        <taxon>Alteromonadales</taxon>
        <taxon>Shewanellaceae</taxon>
        <taxon>Shewanella</taxon>
    </lineage>
</organism>
<sequence length="157" mass="17462">MRIVLAVIIIASVIFYFFIDRQQRVGMQETIEASQAFLKANKTQEGVITTDSGLQYQYLEHGEGSVHPKPTDTVKVHYEGRLINGRVFDSSYARGEPIEFPLNKVIPGWSEGVQLMVEGDKLRLFIPAELGYGNRTAGPIPPGSALVFDVELLKINP</sequence>
<name>A0A094LPD2_9GAMM</name>
<dbReference type="AlphaFoldDB" id="A0A094LPD2"/>
<dbReference type="PANTHER" id="PTHR43811:SF57">
    <property type="entry name" value="FKBP-TYPE PEPTIDYL-PROLYL CIS-TRANS ISOMERASE FKPA-RELATED"/>
    <property type="match status" value="1"/>
</dbReference>
<evidence type="ECO:0000256" key="6">
    <source>
        <dbReference type="PROSITE-ProRule" id="PRU00277"/>
    </source>
</evidence>
<evidence type="ECO:0000313" key="9">
    <source>
        <dbReference type="EMBL" id="KFZ37008.1"/>
    </source>
</evidence>
<protein>
    <recommendedName>
        <fullName evidence="7">Peptidyl-prolyl cis-trans isomerase</fullName>
        <ecNumber evidence="7">5.2.1.8</ecNumber>
    </recommendedName>
</protein>
<gene>
    <name evidence="9" type="ORF">HR45_13260</name>
</gene>
<keyword evidence="10" id="KW-1185">Reference proteome</keyword>
<dbReference type="RefSeq" id="WP_037443577.1">
    <property type="nucleotide sequence ID" value="NZ_JPEO01000010.1"/>
</dbReference>
<dbReference type="SUPFAM" id="SSF54534">
    <property type="entry name" value="FKBP-like"/>
    <property type="match status" value="1"/>
</dbReference>
<dbReference type="GO" id="GO:0003755">
    <property type="term" value="F:peptidyl-prolyl cis-trans isomerase activity"/>
    <property type="evidence" value="ECO:0007669"/>
    <property type="project" value="UniProtKB-UniRule"/>
</dbReference>
<comment type="similarity">
    <text evidence="2 7">Belongs to the FKBP-type PPIase family.</text>
</comment>
<dbReference type="EMBL" id="JPEO01000010">
    <property type="protein sequence ID" value="KFZ37008.1"/>
    <property type="molecule type" value="Genomic_DNA"/>
</dbReference>